<proteinExistence type="predicted"/>
<dbReference type="EMBL" id="CAICTM010001367">
    <property type="protein sequence ID" value="CAB9523036.1"/>
    <property type="molecule type" value="Genomic_DNA"/>
</dbReference>
<protein>
    <submittedName>
        <fullName evidence="2">Uncharacterized protein</fullName>
    </submittedName>
</protein>
<feature type="compositionally biased region" description="Acidic residues" evidence="1">
    <location>
        <begin position="293"/>
        <end position="308"/>
    </location>
</feature>
<feature type="compositionally biased region" description="Low complexity" evidence="1">
    <location>
        <begin position="55"/>
        <end position="77"/>
    </location>
</feature>
<feature type="compositionally biased region" description="Low complexity" evidence="1">
    <location>
        <begin position="165"/>
        <end position="178"/>
    </location>
</feature>
<keyword evidence="3" id="KW-1185">Reference proteome</keyword>
<gene>
    <name evidence="2" type="ORF">SEMRO_1369_G266900.1</name>
</gene>
<sequence length="342" mass="38617">MARPRYFLDDSESEMDDSMMSCSNISVSFCMSSSRRGGANTKNANFKLNWNDGMSSSGRNHSRRGNNSSSNSNSNSNFKFAWNDSSSSVCTEDLDESEQSFFQLGNYKRSKQSATPVGKILEQVDGVRYKESPKKGGLLSGLGAGDGTDSEEDDDALLFKEKDSSAAFTAETSESSSSTEEDEEEDERVFRDFTNDWHQAVDLVLKQERRIQRGATKGVRFQETLVTDMLEFVQEEDAALAVRDDKHVAEPHDQIPWDELDYEELPWHLQPDLDEDDELTAKCRNIIQPSDSPAEEEDSDDEDEDDYDVELERRLARVEGLVLQFVLKLKYNHLQVVSSSSN</sequence>
<accession>A0A9N8EPE6</accession>
<comment type="caution">
    <text evidence="2">The sequence shown here is derived from an EMBL/GenBank/DDBJ whole genome shotgun (WGS) entry which is preliminary data.</text>
</comment>
<feature type="compositionally biased region" description="Polar residues" evidence="1">
    <location>
        <begin position="33"/>
        <end position="54"/>
    </location>
</feature>
<dbReference type="AlphaFoldDB" id="A0A9N8EPE6"/>
<dbReference type="Proteomes" id="UP001153069">
    <property type="component" value="Unassembled WGS sequence"/>
</dbReference>
<feature type="region of interest" description="Disordered" evidence="1">
    <location>
        <begin position="33"/>
        <end position="77"/>
    </location>
</feature>
<name>A0A9N8EPE6_9STRA</name>
<organism evidence="2 3">
    <name type="scientific">Seminavis robusta</name>
    <dbReference type="NCBI Taxonomy" id="568900"/>
    <lineage>
        <taxon>Eukaryota</taxon>
        <taxon>Sar</taxon>
        <taxon>Stramenopiles</taxon>
        <taxon>Ochrophyta</taxon>
        <taxon>Bacillariophyta</taxon>
        <taxon>Bacillariophyceae</taxon>
        <taxon>Bacillariophycidae</taxon>
        <taxon>Naviculales</taxon>
        <taxon>Naviculaceae</taxon>
        <taxon>Seminavis</taxon>
    </lineage>
</organism>
<feature type="region of interest" description="Disordered" evidence="1">
    <location>
        <begin position="131"/>
        <end position="188"/>
    </location>
</feature>
<feature type="region of interest" description="Disordered" evidence="1">
    <location>
        <begin position="285"/>
        <end position="308"/>
    </location>
</feature>
<evidence type="ECO:0000313" key="3">
    <source>
        <dbReference type="Proteomes" id="UP001153069"/>
    </source>
</evidence>
<feature type="region of interest" description="Disordered" evidence="1">
    <location>
        <begin position="105"/>
        <end position="124"/>
    </location>
</feature>
<evidence type="ECO:0000256" key="1">
    <source>
        <dbReference type="SAM" id="MobiDB-lite"/>
    </source>
</evidence>
<reference evidence="2" key="1">
    <citation type="submission" date="2020-06" db="EMBL/GenBank/DDBJ databases">
        <authorList>
            <consortium name="Plant Systems Biology data submission"/>
        </authorList>
    </citation>
    <scope>NUCLEOTIDE SEQUENCE</scope>
    <source>
        <strain evidence="2">D6</strain>
    </source>
</reference>
<evidence type="ECO:0000313" key="2">
    <source>
        <dbReference type="EMBL" id="CAB9523036.1"/>
    </source>
</evidence>